<dbReference type="Proteomes" id="UP001497482">
    <property type="component" value="Chromosome 9"/>
</dbReference>
<organism evidence="2 3">
    <name type="scientific">Knipowitschia caucasica</name>
    <name type="common">Caucasian dwarf goby</name>
    <name type="synonym">Pomatoschistus caucasicus</name>
    <dbReference type="NCBI Taxonomy" id="637954"/>
    <lineage>
        <taxon>Eukaryota</taxon>
        <taxon>Metazoa</taxon>
        <taxon>Chordata</taxon>
        <taxon>Craniata</taxon>
        <taxon>Vertebrata</taxon>
        <taxon>Euteleostomi</taxon>
        <taxon>Actinopterygii</taxon>
        <taxon>Neopterygii</taxon>
        <taxon>Teleostei</taxon>
        <taxon>Neoteleostei</taxon>
        <taxon>Acanthomorphata</taxon>
        <taxon>Gobiaria</taxon>
        <taxon>Gobiiformes</taxon>
        <taxon>Gobioidei</taxon>
        <taxon>Gobiidae</taxon>
        <taxon>Gobiinae</taxon>
        <taxon>Knipowitschia</taxon>
    </lineage>
</organism>
<evidence type="ECO:0000256" key="1">
    <source>
        <dbReference type="SAM" id="Coils"/>
    </source>
</evidence>
<feature type="coiled-coil region" evidence="1">
    <location>
        <begin position="26"/>
        <end position="67"/>
    </location>
</feature>
<evidence type="ECO:0000313" key="2">
    <source>
        <dbReference type="EMBL" id="CAL1615014.1"/>
    </source>
</evidence>
<proteinExistence type="predicted"/>
<gene>
    <name evidence="2" type="ORF">KC01_LOCUS41028</name>
</gene>
<keyword evidence="3" id="KW-1185">Reference proteome</keyword>
<sequence length="240" mass="27486">MLTTEMQSIKDALDGVNSKLQKLDMLNQLSEDVKDMKQSLEFYIAMVDVLKQENASLRLEVNNLKHLTTELQGNTTKMSESILDLQSRSMRDNIIIHGVHEIVKEAYQVTEQLVKKFMTEQLKMEQTVVQNIQFARAHRIGKPKGAKDKPRPIVAKLAVSKDKSTIMARGRELKGSTFSITDQFPPEIMKRRRLLYPVMSEARKNDKKTRLIVDKLYIDGALYRKSQITYWLTGGDDAGN</sequence>
<accession>A0AAV2MNI5</accession>
<keyword evidence="1" id="KW-0175">Coiled coil</keyword>
<name>A0AAV2MNI5_KNICA</name>
<dbReference type="Gene3D" id="3.30.70.1820">
    <property type="entry name" value="L1 transposable element, RRM domain"/>
    <property type="match status" value="1"/>
</dbReference>
<dbReference type="PANTHER" id="PTHR11505">
    <property type="entry name" value="L1 TRANSPOSABLE ELEMENT-RELATED"/>
    <property type="match status" value="1"/>
</dbReference>
<dbReference type="EMBL" id="OZ035831">
    <property type="protein sequence ID" value="CAL1615014.1"/>
    <property type="molecule type" value="Genomic_DNA"/>
</dbReference>
<reference evidence="2 3" key="1">
    <citation type="submission" date="2024-04" db="EMBL/GenBank/DDBJ databases">
        <authorList>
            <person name="Waldvogel A.-M."/>
            <person name="Schoenle A."/>
        </authorList>
    </citation>
    <scope>NUCLEOTIDE SEQUENCE [LARGE SCALE GENOMIC DNA]</scope>
</reference>
<dbReference type="InterPro" id="IPR004244">
    <property type="entry name" value="Transposase_22"/>
</dbReference>
<protein>
    <submittedName>
        <fullName evidence="2">Uncharacterized protein</fullName>
    </submittedName>
</protein>
<evidence type="ECO:0000313" key="3">
    <source>
        <dbReference type="Proteomes" id="UP001497482"/>
    </source>
</evidence>
<dbReference type="AlphaFoldDB" id="A0AAV2MNI5"/>